<evidence type="ECO:0000313" key="2">
    <source>
        <dbReference type="Proteomes" id="UP000070444"/>
    </source>
</evidence>
<dbReference type="AlphaFoldDB" id="A0A137PCM1"/>
<evidence type="ECO:0008006" key="3">
    <source>
        <dbReference type="Google" id="ProtNLM"/>
    </source>
</evidence>
<dbReference type="Proteomes" id="UP000070444">
    <property type="component" value="Unassembled WGS sequence"/>
</dbReference>
<name>A0A137PCM1_CONC2</name>
<evidence type="ECO:0000313" key="1">
    <source>
        <dbReference type="EMBL" id="KXN72749.1"/>
    </source>
</evidence>
<gene>
    <name evidence="1" type="ORF">CONCODRAFT_4354</name>
</gene>
<sequence>MKLQLIFTFLATITNCWYIDLLATNSRTLFANGRIFQLSVKSDAGGRVSTICSTNSNNSLRCENSNIKTSSQGGYYVKDMKCEDVFCRLSIISGESIWEVEVACIDGIDLSAQLIFGEIETLSCKIRRQFSVYMDGGIEYQD</sequence>
<dbReference type="EMBL" id="KQ964447">
    <property type="protein sequence ID" value="KXN72749.1"/>
    <property type="molecule type" value="Genomic_DNA"/>
</dbReference>
<proteinExistence type="predicted"/>
<reference evidence="1 2" key="1">
    <citation type="journal article" date="2015" name="Genome Biol. Evol.">
        <title>Phylogenomic analyses indicate that early fungi evolved digesting cell walls of algal ancestors of land plants.</title>
        <authorList>
            <person name="Chang Y."/>
            <person name="Wang S."/>
            <person name="Sekimoto S."/>
            <person name="Aerts A.L."/>
            <person name="Choi C."/>
            <person name="Clum A."/>
            <person name="LaButti K.M."/>
            <person name="Lindquist E.A."/>
            <person name="Yee Ngan C."/>
            <person name="Ohm R.A."/>
            <person name="Salamov A.A."/>
            <person name="Grigoriev I.V."/>
            <person name="Spatafora J.W."/>
            <person name="Berbee M.L."/>
        </authorList>
    </citation>
    <scope>NUCLEOTIDE SEQUENCE [LARGE SCALE GENOMIC DNA]</scope>
    <source>
        <strain evidence="1 2">NRRL 28638</strain>
    </source>
</reference>
<keyword evidence="2" id="KW-1185">Reference proteome</keyword>
<accession>A0A137PCM1</accession>
<organism evidence="1 2">
    <name type="scientific">Conidiobolus coronatus (strain ATCC 28846 / CBS 209.66 / NRRL 28638)</name>
    <name type="common">Delacroixia coronata</name>
    <dbReference type="NCBI Taxonomy" id="796925"/>
    <lineage>
        <taxon>Eukaryota</taxon>
        <taxon>Fungi</taxon>
        <taxon>Fungi incertae sedis</taxon>
        <taxon>Zoopagomycota</taxon>
        <taxon>Entomophthoromycotina</taxon>
        <taxon>Entomophthoromycetes</taxon>
        <taxon>Entomophthorales</taxon>
        <taxon>Ancylistaceae</taxon>
        <taxon>Conidiobolus</taxon>
    </lineage>
</organism>
<protein>
    <recommendedName>
        <fullName evidence="3">Cyanovirin-N domain-containing protein</fullName>
    </recommendedName>
</protein>